<proteinExistence type="predicted"/>
<dbReference type="Gene3D" id="1.10.260.40">
    <property type="entry name" value="lambda repressor-like DNA-binding domains"/>
    <property type="match status" value="1"/>
</dbReference>
<dbReference type="GO" id="GO:0003677">
    <property type="term" value="F:DNA binding"/>
    <property type="evidence" value="ECO:0007669"/>
    <property type="project" value="UniProtKB-KW"/>
</dbReference>
<protein>
    <submittedName>
        <fullName evidence="3">Transcriptional regulator</fullName>
    </submittedName>
</protein>
<dbReference type="InterPro" id="IPR001387">
    <property type="entry name" value="Cro/C1-type_HTH"/>
</dbReference>
<sequence>MCHIQNYFHFHLYWVDKGANKYLIKFGDNLRKYRVEQSISQKQLAFETGLSREYINRIENGRVNISLTNIMELVTALNIPVNKLLNFTG</sequence>
<dbReference type="PROSITE" id="PS50943">
    <property type="entry name" value="HTH_CROC1"/>
    <property type="match status" value="1"/>
</dbReference>
<dbReference type="Pfam" id="PF01381">
    <property type="entry name" value="HTH_3"/>
    <property type="match status" value="1"/>
</dbReference>
<dbReference type="OrthoDB" id="680346at2"/>
<dbReference type="GO" id="GO:0005829">
    <property type="term" value="C:cytosol"/>
    <property type="evidence" value="ECO:0007669"/>
    <property type="project" value="TreeGrafter"/>
</dbReference>
<evidence type="ECO:0000313" key="4">
    <source>
        <dbReference type="Proteomes" id="UP000245962"/>
    </source>
</evidence>
<evidence type="ECO:0000313" key="3">
    <source>
        <dbReference type="EMBL" id="PVW16434.1"/>
    </source>
</evidence>
<dbReference type="PANTHER" id="PTHR46797">
    <property type="entry name" value="HTH-TYPE TRANSCRIPTIONAL REGULATOR"/>
    <property type="match status" value="1"/>
</dbReference>
<keyword evidence="4" id="KW-1185">Reference proteome</keyword>
<reference evidence="3 4" key="1">
    <citation type="submission" date="2018-04" db="EMBL/GenBank/DDBJ databases">
        <title>Marixanthomonas spongiae HN-E44 sp. nov., isolated from a marine sponge.</title>
        <authorList>
            <person name="Luo L."/>
            <person name="Zhuang L."/>
        </authorList>
    </citation>
    <scope>NUCLEOTIDE SEQUENCE [LARGE SCALE GENOMIC DNA]</scope>
    <source>
        <strain evidence="3 4">HN-E44</strain>
    </source>
</reference>
<keyword evidence="1" id="KW-0238">DNA-binding</keyword>
<dbReference type="PANTHER" id="PTHR46797:SF1">
    <property type="entry name" value="METHYLPHOSPHONATE SYNTHASE"/>
    <property type="match status" value="1"/>
</dbReference>
<comment type="caution">
    <text evidence="3">The sequence shown here is derived from an EMBL/GenBank/DDBJ whole genome shotgun (WGS) entry which is preliminary data.</text>
</comment>
<dbReference type="SUPFAM" id="SSF47413">
    <property type="entry name" value="lambda repressor-like DNA-binding domains"/>
    <property type="match status" value="1"/>
</dbReference>
<accession>A0A2U0I5U2</accession>
<dbReference type="EMBL" id="QEHR01000002">
    <property type="protein sequence ID" value="PVW16434.1"/>
    <property type="molecule type" value="Genomic_DNA"/>
</dbReference>
<gene>
    <name evidence="3" type="ORF">DDV96_04030</name>
</gene>
<name>A0A2U0I5U2_9FLAO</name>
<dbReference type="GO" id="GO:0003700">
    <property type="term" value="F:DNA-binding transcription factor activity"/>
    <property type="evidence" value="ECO:0007669"/>
    <property type="project" value="TreeGrafter"/>
</dbReference>
<dbReference type="CDD" id="cd00093">
    <property type="entry name" value="HTH_XRE"/>
    <property type="match status" value="1"/>
</dbReference>
<dbReference type="AlphaFoldDB" id="A0A2U0I5U2"/>
<evidence type="ECO:0000256" key="1">
    <source>
        <dbReference type="ARBA" id="ARBA00023125"/>
    </source>
</evidence>
<dbReference type="Proteomes" id="UP000245962">
    <property type="component" value="Unassembled WGS sequence"/>
</dbReference>
<dbReference type="InterPro" id="IPR010982">
    <property type="entry name" value="Lambda_DNA-bd_dom_sf"/>
</dbReference>
<evidence type="ECO:0000259" key="2">
    <source>
        <dbReference type="PROSITE" id="PS50943"/>
    </source>
</evidence>
<feature type="domain" description="HTH cro/C1-type" evidence="2">
    <location>
        <begin position="30"/>
        <end position="84"/>
    </location>
</feature>
<dbReference type="SMART" id="SM00530">
    <property type="entry name" value="HTH_XRE"/>
    <property type="match status" value="1"/>
</dbReference>
<organism evidence="3 4">
    <name type="scientific">Marixanthomonas spongiae</name>
    <dbReference type="NCBI Taxonomy" id="2174845"/>
    <lineage>
        <taxon>Bacteria</taxon>
        <taxon>Pseudomonadati</taxon>
        <taxon>Bacteroidota</taxon>
        <taxon>Flavobacteriia</taxon>
        <taxon>Flavobacteriales</taxon>
        <taxon>Flavobacteriaceae</taxon>
        <taxon>Marixanthomonas</taxon>
    </lineage>
</organism>
<dbReference type="InterPro" id="IPR050807">
    <property type="entry name" value="TransReg_Diox_bact_type"/>
</dbReference>